<feature type="domain" description="C2H2-type" evidence="3">
    <location>
        <begin position="55"/>
        <end position="88"/>
    </location>
</feature>
<evidence type="ECO:0000313" key="5">
    <source>
        <dbReference type="Proteomes" id="UP001219568"/>
    </source>
</evidence>
<gene>
    <name evidence="4" type="ORF">N7460_010019</name>
</gene>
<dbReference type="Proteomes" id="UP001219568">
    <property type="component" value="Unassembled WGS sequence"/>
</dbReference>
<reference evidence="4" key="1">
    <citation type="journal article" date="2023" name="IMA Fungus">
        <title>Comparative genomic study of the Penicillium genus elucidates a diverse pangenome and 15 lateral gene transfer events.</title>
        <authorList>
            <person name="Petersen C."/>
            <person name="Sorensen T."/>
            <person name="Nielsen M.R."/>
            <person name="Sondergaard T.E."/>
            <person name="Sorensen J.L."/>
            <person name="Fitzpatrick D.A."/>
            <person name="Frisvad J.C."/>
            <person name="Nielsen K.L."/>
        </authorList>
    </citation>
    <scope>NUCLEOTIDE SEQUENCE</scope>
    <source>
        <strain evidence="4">IBT 15450</strain>
    </source>
</reference>
<dbReference type="AlphaFoldDB" id="A0AAD6N5G4"/>
<organism evidence="4 5">
    <name type="scientific">Penicillium canescens</name>
    <dbReference type="NCBI Taxonomy" id="5083"/>
    <lineage>
        <taxon>Eukaryota</taxon>
        <taxon>Fungi</taxon>
        <taxon>Dikarya</taxon>
        <taxon>Ascomycota</taxon>
        <taxon>Pezizomycotina</taxon>
        <taxon>Eurotiomycetes</taxon>
        <taxon>Eurotiomycetidae</taxon>
        <taxon>Eurotiales</taxon>
        <taxon>Aspergillaceae</taxon>
        <taxon>Penicillium</taxon>
    </lineage>
</organism>
<keyword evidence="5" id="KW-1185">Reference proteome</keyword>
<comment type="caution">
    <text evidence="4">The sequence shown here is derived from an EMBL/GenBank/DDBJ whole genome shotgun (WGS) entry which is preliminary data.</text>
</comment>
<dbReference type="EMBL" id="JAQJZL010000013">
    <property type="protein sequence ID" value="KAJ6030957.1"/>
    <property type="molecule type" value="Genomic_DNA"/>
</dbReference>
<keyword evidence="1" id="KW-0862">Zinc</keyword>
<feature type="region of interest" description="Disordered" evidence="2">
    <location>
        <begin position="111"/>
        <end position="183"/>
    </location>
</feature>
<keyword evidence="1" id="KW-0479">Metal-binding</keyword>
<protein>
    <recommendedName>
        <fullName evidence="3">C2H2-type domain-containing protein</fullName>
    </recommendedName>
</protein>
<name>A0AAD6N5G4_PENCN</name>
<reference evidence="4" key="2">
    <citation type="submission" date="2023-01" db="EMBL/GenBank/DDBJ databases">
        <authorList>
            <person name="Petersen C."/>
        </authorList>
    </citation>
    <scope>NUCLEOTIDE SEQUENCE</scope>
    <source>
        <strain evidence="4">IBT 15450</strain>
    </source>
</reference>
<feature type="compositionally biased region" description="Low complexity" evidence="2">
    <location>
        <begin position="146"/>
        <end position="158"/>
    </location>
</feature>
<evidence type="ECO:0000259" key="3">
    <source>
        <dbReference type="PROSITE" id="PS50157"/>
    </source>
</evidence>
<accession>A0AAD6N5G4</accession>
<evidence type="ECO:0000256" key="2">
    <source>
        <dbReference type="SAM" id="MobiDB-lite"/>
    </source>
</evidence>
<dbReference type="InterPro" id="IPR013087">
    <property type="entry name" value="Znf_C2H2_type"/>
</dbReference>
<evidence type="ECO:0000313" key="4">
    <source>
        <dbReference type="EMBL" id="KAJ6030957.1"/>
    </source>
</evidence>
<proteinExistence type="predicted"/>
<dbReference type="GO" id="GO:0008270">
    <property type="term" value="F:zinc ion binding"/>
    <property type="evidence" value="ECO:0007669"/>
    <property type="project" value="UniProtKB-KW"/>
</dbReference>
<evidence type="ECO:0000256" key="1">
    <source>
        <dbReference type="PROSITE-ProRule" id="PRU00042"/>
    </source>
</evidence>
<dbReference type="PROSITE" id="PS50157">
    <property type="entry name" value="ZINC_FINGER_C2H2_2"/>
    <property type="match status" value="1"/>
</dbReference>
<keyword evidence="1" id="KW-0863">Zinc-finger</keyword>
<sequence length="183" mass="20044">MQSQLLTRIPTGKPATWHTQHAAGNLRYAITAADLENAAGQPPNPRLRLSKINTLVCPVVENPPVHQCGQTFESQPGFRRHLRQVHSGCFVNHNMERLARDEDDFRNAYGERFHRLQQPVTPTSGGRSRRRGQNPPPNPIPFVLQGHDNGNHNNNGGNRDSDGDGDGDGSVSSSSAAFSTGRP</sequence>